<dbReference type="RefSeq" id="WP_089734135.1">
    <property type="nucleotide sequence ID" value="NZ_FNIA01000012.1"/>
</dbReference>
<reference evidence="1 2" key="1">
    <citation type="submission" date="2016-10" db="EMBL/GenBank/DDBJ databases">
        <authorList>
            <person name="de Groot N.N."/>
        </authorList>
    </citation>
    <scope>NUCLEOTIDE SEQUENCE [LARGE SCALE GENOMIC DNA]</scope>
    <source>
        <strain evidence="2">EB21,IBRC-M 10013,KCTC 4048</strain>
    </source>
</reference>
<protein>
    <submittedName>
        <fullName evidence="1">Uncharacterized protein</fullName>
    </submittedName>
</protein>
<dbReference type="EMBL" id="FNIA01000012">
    <property type="protein sequence ID" value="SDN02670.1"/>
    <property type="molecule type" value="Genomic_DNA"/>
</dbReference>
<evidence type="ECO:0000313" key="2">
    <source>
        <dbReference type="Proteomes" id="UP000199370"/>
    </source>
</evidence>
<keyword evidence="2" id="KW-1185">Reference proteome</keyword>
<evidence type="ECO:0000313" key="1">
    <source>
        <dbReference type="EMBL" id="SDN02670.1"/>
    </source>
</evidence>
<proteinExistence type="predicted"/>
<dbReference type="Proteomes" id="UP000199370">
    <property type="component" value="Unassembled WGS sequence"/>
</dbReference>
<sequence>MGFVATDIANVPTEGYDWYIMLLEDGWNDDLRDTLSDNFENLAERVGSDALVVKGLDWETFYPRGFDRNVVETDSPSARPPLPAFLITNRPPNEVDWTKASGLATPIPKVLFLPLSEYDQSAARLGDFLETLAQTLQNPESIEALQMGHDGPIEEHWAWLDRYLTLNPNFLGFGVDVNEIISDLIEEGDP</sequence>
<organism evidence="1 2">
    <name type="scientific">Haloarchaeobius iranensis</name>
    <dbReference type="NCBI Taxonomy" id="996166"/>
    <lineage>
        <taxon>Archaea</taxon>
        <taxon>Methanobacteriati</taxon>
        <taxon>Methanobacteriota</taxon>
        <taxon>Stenosarchaea group</taxon>
        <taxon>Halobacteria</taxon>
        <taxon>Halobacteriales</taxon>
        <taxon>Halorubellaceae</taxon>
        <taxon>Haloarchaeobius</taxon>
    </lineage>
</organism>
<dbReference type="AlphaFoldDB" id="A0A1G9Y0V7"/>
<gene>
    <name evidence="1" type="ORF">SAMN05192554_11292</name>
</gene>
<accession>A0A1G9Y0V7</accession>
<name>A0A1G9Y0V7_9EURY</name>